<dbReference type="PROSITE" id="PS51747">
    <property type="entry name" value="CYT_DCMP_DEAMINASES_2"/>
    <property type="match status" value="2"/>
</dbReference>
<evidence type="ECO:0000256" key="1">
    <source>
        <dbReference type="ARBA" id="ARBA00006576"/>
    </source>
</evidence>
<dbReference type="GO" id="GO:0055086">
    <property type="term" value="P:nucleobase-containing small molecule metabolic process"/>
    <property type="evidence" value="ECO:0007669"/>
    <property type="project" value="UniProtKB-ARBA"/>
</dbReference>
<accession>A0A8S1IWC0</accession>
<evidence type="ECO:0000256" key="7">
    <source>
        <dbReference type="PIRSR" id="PIRSR006334-2"/>
    </source>
</evidence>
<evidence type="ECO:0000313" key="11">
    <source>
        <dbReference type="Proteomes" id="UP000708148"/>
    </source>
</evidence>
<dbReference type="CDD" id="cd01283">
    <property type="entry name" value="cytidine_deaminase"/>
    <property type="match status" value="2"/>
</dbReference>
<dbReference type="Gene3D" id="3.40.140.10">
    <property type="entry name" value="Cytidine Deaminase, domain 2"/>
    <property type="match status" value="2"/>
</dbReference>
<dbReference type="GO" id="GO:0042802">
    <property type="term" value="F:identical protein binding"/>
    <property type="evidence" value="ECO:0007669"/>
    <property type="project" value="UniProtKB-ARBA"/>
</dbReference>
<dbReference type="OrthoDB" id="414540at2759"/>
<reference evidence="10" key="1">
    <citation type="submission" date="2020-12" db="EMBL/GenBank/DDBJ databases">
        <authorList>
            <person name="Iha C."/>
        </authorList>
    </citation>
    <scope>NUCLEOTIDE SEQUENCE</scope>
</reference>
<dbReference type="PANTHER" id="PTHR11644">
    <property type="entry name" value="CYTIDINE DEAMINASE"/>
    <property type="match status" value="1"/>
</dbReference>
<dbReference type="EMBL" id="CAJHUC010000807">
    <property type="protein sequence ID" value="CAD7698301.1"/>
    <property type="molecule type" value="Genomic_DNA"/>
</dbReference>
<dbReference type="InterPro" id="IPR050202">
    <property type="entry name" value="Cyt/Deoxycyt_deaminase"/>
</dbReference>
<dbReference type="Pfam" id="PF08211">
    <property type="entry name" value="dCMP_cyt_deam_2"/>
    <property type="match status" value="1"/>
</dbReference>
<evidence type="ECO:0000259" key="9">
    <source>
        <dbReference type="PROSITE" id="PS51747"/>
    </source>
</evidence>
<dbReference type="Proteomes" id="UP000708148">
    <property type="component" value="Unassembled WGS sequence"/>
</dbReference>
<keyword evidence="3 8" id="KW-0479">Metal-binding</keyword>
<feature type="active site" description="Proton donor" evidence="6">
    <location>
        <position position="37"/>
    </location>
</feature>
<keyword evidence="4" id="KW-0378">Hydrolase</keyword>
<dbReference type="GO" id="GO:0008270">
    <property type="term" value="F:zinc ion binding"/>
    <property type="evidence" value="ECO:0007669"/>
    <property type="project" value="InterPro"/>
</dbReference>
<dbReference type="InterPro" id="IPR002125">
    <property type="entry name" value="CMP_dCMP_dom"/>
</dbReference>
<dbReference type="NCBIfam" id="NF006537">
    <property type="entry name" value="PRK09027.1"/>
    <property type="match status" value="1"/>
</dbReference>
<dbReference type="InterPro" id="IPR016193">
    <property type="entry name" value="Cytidine_deaminase-like"/>
</dbReference>
<dbReference type="GO" id="GO:0072527">
    <property type="term" value="P:pyrimidine-containing compound metabolic process"/>
    <property type="evidence" value="ECO:0007669"/>
    <property type="project" value="UniProtKB-ARBA"/>
</dbReference>
<feature type="domain" description="CMP/dCMP-type deaminase" evidence="9">
    <location>
        <begin position="1"/>
        <end position="103"/>
    </location>
</feature>
<proteinExistence type="inferred from homology"/>
<evidence type="ECO:0000256" key="5">
    <source>
        <dbReference type="ARBA" id="ARBA00022833"/>
    </source>
</evidence>
<dbReference type="GO" id="GO:0004126">
    <property type="term" value="F:cytidine deaminase activity"/>
    <property type="evidence" value="ECO:0007669"/>
    <property type="project" value="InterPro"/>
</dbReference>
<feature type="binding site" evidence="8">
    <location>
        <position position="62"/>
    </location>
    <ligand>
        <name>Zn(2+)</name>
        <dbReference type="ChEBI" id="CHEBI:29105"/>
        <note>catalytic</note>
    </ligand>
</feature>
<dbReference type="InterPro" id="IPR013171">
    <property type="entry name" value="Cyd/dCyd_deaminase_Zn-bd"/>
</dbReference>
<evidence type="ECO:0000313" key="10">
    <source>
        <dbReference type="EMBL" id="CAD7698301.1"/>
    </source>
</evidence>
<comment type="similarity">
    <text evidence="1">Belongs to the cytidine and deoxycytidylate deaminase family.</text>
</comment>
<comment type="subunit">
    <text evidence="2">Homodimer.</text>
</comment>
<dbReference type="PROSITE" id="PS00903">
    <property type="entry name" value="CYT_DCMP_DEAMINASES_1"/>
    <property type="match status" value="1"/>
</dbReference>
<sequence length="261" mass="27373">MMGFCGSAVGLAGSGKVYIGVNLEFPGLPLSNSVHAEQFLVLNALQGGEQELTRVAVSEVPCGHCRQFMAELACADSLRFLLGVNVKSEYTLADLLPMRFKPQDVLGEEPGPLLMQPQQHAMAFTPASTCEVQRRDGDRAFVQATHAAVEAASKSYVPYTRCPAGVGIVTRAGGVYSGGSAESAAYNPTLPPLQAAFVNAVVGGMGSYSQVTEVVLVELEDAGVKHRDTTRVMLNGVAPEATFTVLFATLSPEAAPHTSGA</sequence>
<evidence type="ECO:0000256" key="8">
    <source>
        <dbReference type="PIRSR" id="PIRSR006334-3"/>
    </source>
</evidence>
<gene>
    <name evidence="10" type="ORF">OSTQU699_LOCUS3662</name>
</gene>
<dbReference type="Pfam" id="PF00383">
    <property type="entry name" value="dCMP_cyt_deam_1"/>
    <property type="match status" value="1"/>
</dbReference>
<name>A0A8S1IWC0_9CHLO</name>
<evidence type="ECO:0000256" key="2">
    <source>
        <dbReference type="ARBA" id="ARBA00011738"/>
    </source>
</evidence>
<dbReference type="GO" id="GO:0005829">
    <property type="term" value="C:cytosol"/>
    <property type="evidence" value="ECO:0007669"/>
    <property type="project" value="TreeGrafter"/>
</dbReference>
<dbReference type="PIRSF" id="PIRSF006334">
    <property type="entry name" value="Cdd_plus_pseudo"/>
    <property type="match status" value="1"/>
</dbReference>
<feature type="binding site" evidence="7">
    <location>
        <begin position="22"/>
        <end position="24"/>
    </location>
    <ligand>
        <name>substrate</name>
    </ligand>
</feature>
<feature type="domain" description="CMP/dCMP-type deaminase" evidence="9">
    <location>
        <begin position="139"/>
        <end position="261"/>
    </location>
</feature>
<dbReference type="InterPro" id="IPR016192">
    <property type="entry name" value="APOBEC/CMP_deaminase_Zn-bd"/>
</dbReference>
<comment type="cofactor">
    <cofactor evidence="8">
        <name>Zn(2+)</name>
        <dbReference type="ChEBI" id="CHEBI:29105"/>
    </cofactor>
    <text evidence="8">Binds 1 zinc ion.</text>
</comment>
<organism evidence="10 11">
    <name type="scientific">Ostreobium quekettii</name>
    <dbReference type="NCBI Taxonomy" id="121088"/>
    <lineage>
        <taxon>Eukaryota</taxon>
        <taxon>Viridiplantae</taxon>
        <taxon>Chlorophyta</taxon>
        <taxon>core chlorophytes</taxon>
        <taxon>Ulvophyceae</taxon>
        <taxon>TCBD clade</taxon>
        <taxon>Bryopsidales</taxon>
        <taxon>Ostreobineae</taxon>
        <taxon>Ostreobiaceae</taxon>
        <taxon>Ostreobium</taxon>
    </lineage>
</organism>
<feature type="binding site" evidence="8">
    <location>
        <position position="35"/>
    </location>
    <ligand>
        <name>Zn(2+)</name>
        <dbReference type="ChEBI" id="CHEBI:29105"/>
        <note>catalytic</note>
    </ligand>
</feature>
<dbReference type="AlphaFoldDB" id="A0A8S1IWC0"/>
<protein>
    <recommendedName>
        <fullName evidence="9">CMP/dCMP-type deaminase domain-containing protein</fullName>
    </recommendedName>
</protein>
<keyword evidence="11" id="KW-1185">Reference proteome</keyword>
<comment type="caution">
    <text evidence="10">The sequence shown here is derived from an EMBL/GenBank/DDBJ whole genome shotgun (WGS) entry which is preliminary data.</text>
</comment>
<evidence type="ECO:0000256" key="4">
    <source>
        <dbReference type="ARBA" id="ARBA00022801"/>
    </source>
</evidence>
<feature type="binding site" evidence="8">
    <location>
        <position position="65"/>
    </location>
    <ligand>
        <name>Zn(2+)</name>
        <dbReference type="ChEBI" id="CHEBI:29105"/>
        <note>catalytic</note>
    </ligand>
</feature>
<dbReference type="SUPFAM" id="SSF53927">
    <property type="entry name" value="Cytidine deaminase-like"/>
    <property type="match status" value="2"/>
</dbReference>
<evidence type="ECO:0000256" key="6">
    <source>
        <dbReference type="PIRSR" id="PIRSR006334-1"/>
    </source>
</evidence>
<evidence type="ECO:0000256" key="3">
    <source>
        <dbReference type="ARBA" id="ARBA00022723"/>
    </source>
</evidence>
<keyword evidence="5 8" id="KW-0862">Zinc</keyword>
<dbReference type="PANTHER" id="PTHR11644:SF2">
    <property type="entry name" value="CYTIDINE DEAMINASE"/>
    <property type="match status" value="1"/>
</dbReference>